<dbReference type="InterPro" id="IPR011335">
    <property type="entry name" value="Restrct_endonuc-II-like"/>
</dbReference>
<dbReference type="AlphaFoldDB" id="A0A370I795"/>
<dbReference type="EMBL" id="QQBC01000004">
    <property type="protein sequence ID" value="RDI66599.1"/>
    <property type="molecule type" value="Genomic_DNA"/>
</dbReference>
<keyword evidence="2" id="KW-0378">Hydrolase</keyword>
<reference evidence="2 3" key="1">
    <citation type="submission" date="2018-07" db="EMBL/GenBank/DDBJ databases">
        <title>Genomic Encyclopedia of Type Strains, Phase IV (KMG-IV): sequencing the most valuable type-strain genomes for metagenomic binning, comparative biology and taxonomic classification.</title>
        <authorList>
            <person name="Goeker M."/>
        </authorList>
    </citation>
    <scope>NUCLEOTIDE SEQUENCE [LARGE SCALE GENOMIC DNA]</scope>
    <source>
        <strain evidence="2 3">DSM 44290</strain>
    </source>
</reference>
<feature type="domain" description="Putative restriction endonuclease" evidence="1">
    <location>
        <begin position="22"/>
        <end position="191"/>
    </location>
</feature>
<accession>A0A370I795</accession>
<keyword evidence="3" id="KW-1185">Reference proteome</keyword>
<comment type="caution">
    <text evidence="2">The sequence shown here is derived from an EMBL/GenBank/DDBJ whole genome shotgun (WGS) entry which is preliminary data.</text>
</comment>
<evidence type="ECO:0000313" key="3">
    <source>
        <dbReference type="Proteomes" id="UP000254869"/>
    </source>
</evidence>
<dbReference type="PANTHER" id="PTHR35400">
    <property type="entry name" value="SLR1083 PROTEIN"/>
    <property type="match status" value="1"/>
</dbReference>
<protein>
    <submittedName>
        <fullName evidence="2">Uma2 family endonuclease</fullName>
    </submittedName>
</protein>
<dbReference type="PANTHER" id="PTHR35400:SF3">
    <property type="entry name" value="SLL1072 PROTEIN"/>
    <property type="match status" value="1"/>
</dbReference>
<proteinExistence type="predicted"/>
<dbReference type="Proteomes" id="UP000254869">
    <property type="component" value="Unassembled WGS sequence"/>
</dbReference>
<dbReference type="InterPro" id="IPR008538">
    <property type="entry name" value="Uma2"/>
</dbReference>
<dbReference type="GO" id="GO:0004519">
    <property type="term" value="F:endonuclease activity"/>
    <property type="evidence" value="ECO:0007669"/>
    <property type="project" value="UniProtKB-KW"/>
</dbReference>
<dbReference type="Gene3D" id="3.90.1570.10">
    <property type="entry name" value="tt1808, chain A"/>
    <property type="match status" value="1"/>
</dbReference>
<keyword evidence="2" id="KW-0255">Endonuclease</keyword>
<dbReference type="SUPFAM" id="SSF52980">
    <property type="entry name" value="Restriction endonuclease-like"/>
    <property type="match status" value="1"/>
</dbReference>
<evidence type="ECO:0000313" key="2">
    <source>
        <dbReference type="EMBL" id="RDI66599.1"/>
    </source>
</evidence>
<dbReference type="STRING" id="1210086.GCA_001613105_01546"/>
<name>A0A370I795_9NOCA</name>
<organism evidence="2 3">
    <name type="scientific">Nocardia pseudobrasiliensis</name>
    <dbReference type="NCBI Taxonomy" id="45979"/>
    <lineage>
        <taxon>Bacteria</taxon>
        <taxon>Bacillati</taxon>
        <taxon>Actinomycetota</taxon>
        <taxon>Actinomycetes</taxon>
        <taxon>Mycobacteriales</taxon>
        <taxon>Nocardiaceae</taxon>
        <taxon>Nocardia</taxon>
    </lineage>
</organism>
<dbReference type="Pfam" id="PF05685">
    <property type="entry name" value="Uma2"/>
    <property type="match status" value="1"/>
</dbReference>
<gene>
    <name evidence="2" type="ORF">DFR76_104349</name>
</gene>
<dbReference type="InterPro" id="IPR012296">
    <property type="entry name" value="Nuclease_put_TT1808"/>
</dbReference>
<sequence length="199" mass="21743">MAMPAPEASSEFLPASDRWTAADLDRLPENGLRYEVINGQLIVSAAPKPRHQVLLTGLILAVTTAIPQDLWVLPGVGILIGDDEPIPDLIVGKGEVDLDARGIADEQILLAVEIVSASTTMMDRLVKPTLYADAKIANYWRIEINSFKGRLPGEQLPVLFAHSLGESGEYELTHRIRAGESVKLHSPFEFTIDPATLLR</sequence>
<dbReference type="CDD" id="cd06260">
    <property type="entry name" value="DUF820-like"/>
    <property type="match status" value="1"/>
</dbReference>
<evidence type="ECO:0000259" key="1">
    <source>
        <dbReference type="Pfam" id="PF05685"/>
    </source>
</evidence>
<keyword evidence="2" id="KW-0540">Nuclease</keyword>